<evidence type="ECO:0000313" key="2">
    <source>
        <dbReference type="Proteomes" id="UP001057134"/>
    </source>
</evidence>
<reference evidence="1" key="1">
    <citation type="submission" date="2018-02" db="EMBL/GenBank/DDBJ databases">
        <authorList>
            <person name="Kim S.-K."/>
            <person name="Jung H.-I."/>
            <person name="Lee S.-W."/>
        </authorList>
    </citation>
    <scope>NUCLEOTIDE SEQUENCE</scope>
    <source>
        <strain evidence="1">SK3146</strain>
    </source>
</reference>
<dbReference type="Proteomes" id="UP001057134">
    <property type="component" value="Chromosome"/>
</dbReference>
<sequence length="71" mass="7617">MDAAADFFTTLLKARRTRAEGPFEFGTALAVACEDGSSPHKSLKMKSGCKSGWKLLSTAGRDEIAALLNRL</sequence>
<organism evidence="1 2">
    <name type="scientific">Paenibacillus konkukensis</name>
    <dbReference type="NCBI Taxonomy" id="2020716"/>
    <lineage>
        <taxon>Bacteria</taxon>
        <taxon>Bacillati</taxon>
        <taxon>Bacillota</taxon>
        <taxon>Bacilli</taxon>
        <taxon>Bacillales</taxon>
        <taxon>Paenibacillaceae</taxon>
        <taxon>Paenibacillus</taxon>
    </lineage>
</organism>
<keyword evidence="2" id="KW-1185">Reference proteome</keyword>
<proteinExistence type="predicted"/>
<dbReference type="EMBL" id="CP027059">
    <property type="protein sequence ID" value="UQZ85058.1"/>
    <property type="molecule type" value="Genomic_DNA"/>
</dbReference>
<accession>A0ABY4RSF7</accession>
<gene>
    <name evidence="1" type="ORF">SK3146_04341</name>
</gene>
<reference evidence="1" key="2">
    <citation type="journal article" date="2021" name="J Anim Sci Technol">
        <title>Complete genome sequence of Paenibacillus konkukensis sp. nov. SK3146 as a potential probiotic strain.</title>
        <authorList>
            <person name="Jung H.I."/>
            <person name="Park S."/>
            <person name="Niu K.M."/>
            <person name="Lee S.W."/>
            <person name="Kothari D."/>
            <person name="Yi K.J."/>
            <person name="Kim S.K."/>
        </authorList>
    </citation>
    <scope>NUCLEOTIDE SEQUENCE</scope>
    <source>
        <strain evidence="1">SK3146</strain>
    </source>
</reference>
<protein>
    <submittedName>
        <fullName evidence="1">Uncharacterized protein</fullName>
    </submittedName>
</protein>
<evidence type="ECO:0000313" key="1">
    <source>
        <dbReference type="EMBL" id="UQZ85058.1"/>
    </source>
</evidence>
<name>A0ABY4RSF7_9BACL</name>